<dbReference type="PANTHER" id="PTHR14957">
    <property type="entry name" value="UBIQUITIN-LIKE-CONJUGATING ENZYME ATG10"/>
    <property type="match status" value="1"/>
</dbReference>
<dbReference type="Proteomes" id="UP000007110">
    <property type="component" value="Unassembled WGS sequence"/>
</dbReference>
<dbReference type="InterPro" id="IPR007135">
    <property type="entry name" value="Atg3/Atg10"/>
</dbReference>
<evidence type="ECO:0000256" key="3">
    <source>
        <dbReference type="ARBA" id="ARBA00022679"/>
    </source>
</evidence>
<reference evidence="7" key="2">
    <citation type="submission" date="2021-01" db="UniProtKB">
        <authorList>
            <consortium name="EnsemblMetazoa"/>
        </authorList>
    </citation>
    <scope>IDENTIFICATION</scope>
</reference>
<dbReference type="GO" id="GO:0032446">
    <property type="term" value="P:protein modification by small protein conjugation"/>
    <property type="evidence" value="ECO:0000318"/>
    <property type="project" value="GO_Central"/>
</dbReference>
<keyword evidence="3" id="KW-0808">Transferase</keyword>
<dbReference type="KEGG" id="spu:100891567"/>
<dbReference type="Gene3D" id="3.30.1460.50">
    <property type="match status" value="1"/>
</dbReference>
<name>A0A7M7HLM7_STRPU</name>
<protein>
    <recommendedName>
        <fullName evidence="2">Ubiquitin-like-conjugating enzyme ATG10</fullName>
    </recommendedName>
    <alternativeName>
        <fullName evidence="6">Autophagy-related protein 10</fullName>
    </alternativeName>
</protein>
<dbReference type="EnsemblMetazoa" id="XM_011666517">
    <property type="protein sequence ID" value="XP_011664819"/>
    <property type="gene ID" value="LOC100891567"/>
</dbReference>
<dbReference type="GO" id="GO:0061651">
    <property type="term" value="F:Atg12 conjugating enzyme activity"/>
    <property type="evidence" value="ECO:0000318"/>
    <property type="project" value="GO_Central"/>
</dbReference>
<keyword evidence="4" id="KW-0833">Ubl conjugation pathway</keyword>
<dbReference type="RefSeq" id="XP_011664819.2">
    <property type="nucleotide sequence ID" value="XM_011666517.2"/>
</dbReference>
<accession>A0A7M7HLM7</accession>
<evidence type="ECO:0000256" key="6">
    <source>
        <dbReference type="ARBA" id="ARBA00029833"/>
    </source>
</evidence>
<evidence type="ECO:0000256" key="2">
    <source>
        <dbReference type="ARBA" id="ARBA00021099"/>
    </source>
</evidence>
<dbReference type="GO" id="GO:0000045">
    <property type="term" value="P:autophagosome assembly"/>
    <property type="evidence" value="ECO:0000318"/>
    <property type="project" value="GO_Central"/>
</dbReference>
<evidence type="ECO:0000256" key="4">
    <source>
        <dbReference type="ARBA" id="ARBA00022786"/>
    </source>
</evidence>
<proteinExistence type="inferred from homology"/>
<organism evidence="7 8">
    <name type="scientific">Strongylocentrotus purpuratus</name>
    <name type="common">Purple sea urchin</name>
    <dbReference type="NCBI Taxonomy" id="7668"/>
    <lineage>
        <taxon>Eukaryota</taxon>
        <taxon>Metazoa</taxon>
        <taxon>Echinodermata</taxon>
        <taxon>Eleutherozoa</taxon>
        <taxon>Echinozoa</taxon>
        <taxon>Echinoidea</taxon>
        <taxon>Euechinoidea</taxon>
        <taxon>Echinacea</taxon>
        <taxon>Camarodonta</taxon>
        <taxon>Echinidea</taxon>
        <taxon>Strongylocentrotidae</taxon>
        <taxon>Strongylocentrotus</taxon>
    </lineage>
</organism>
<comment type="similarity">
    <text evidence="1">Belongs to the ATG10 family.</text>
</comment>
<evidence type="ECO:0000256" key="1">
    <source>
        <dbReference type="ARBA" id="ARBA00005696"/>
    </source>
</evidence>
<dbReference type="Pfam" id="PF03987">
    <property type="entry name" value="Autophagy_act_C"/>
    <property type="match status" value="1"/>
</dbReference>
<dbReference type="OMA" id="WNEEESC"/>
<keyword evidence="8" id="KW-1185">Reference proteome</keyword>
<reference evidence="8" key="1">
    <citation type="submission" date="2015-02" db="EMBL/GenBank/DDBJ databases">
        <title>Genome sequencing for Strongylocentrotus purpuratus.</title>
        <authorList>
            <person name="Murali S."/>
            <person name="Liu Y."/>
            <person name="Vee V."/>
            <person name="English A."/>
            <person name="Wang M."/>
            <person name="Skinner E."/>
            <person name="Han Y."/>
            <person name="Muzny D.M."/>
            <person name="Worley K.C."/>
            <person name="Gibbs R.A."/>
        </authorList>
    </citation>
    <scope>NUCLEOTIDE SEQUENCE</scope>
</reference>
<dbReference type="GeneID" id="100891567"/>
<evidence type="ECO:0000256" key="5">
    <source>
        <dbReference type="ARBA" id="ARBA00023006"/>
    </source>
</evidence>
<dbReference type="AlphaFoldDB" id="A0A7M7HLM7"/>
<dbReference type="InParanoid" id="A0A7M7HLM7"/>
<sequence length="225" mass="25217">MEGAGEVERVTFLTDIMEIERLSKRLKEGWEVRSHTVGTDAVPYLIKRNVMRQLPISLEAADGDSHGSGSDGSILCNVTDSRHDACQLEELDVPVTGAPSVEGHRIESCQFEYHIIHSASYNVPVLYFTACKSDGKLLTLEEVWRQVPGSYQERLRHQRWTFITQQEHPLLGRPFFQLHPCRTADLMKSVAPISKGNYVVTWLSSVGPVVGLELPLAFANLCQAR</sequence>
<keyword evidence="5" id="KW-0072">Autophagy</keyword>
<evidence type="ECO:0000313" key="8">
    <source>
        <dbReference type="Proteomes" id="UP000007110"/>
    </source>
</evidence>
<evidence type="ECO:0000313" key="7">
    <source>
        <dbReference type="EnsemblMetazoa" id="XP_011664819"/>
    </source>
</evidence>
<dbReference type="GO" id="GO:0000423">
    <property type="term" value="P:mitophagy"/>
    <property type="evidence" value="ECO:0000318"/>
    <property type="project" value="GO_Central"/>
</dbReference>
<dbReference type="PANTHER" id="PTHR14957:SF1">
    <property type="entry name" value="UBIQUITIN-LIKE-CONJUGATING ENZYME ATG10"/>
    <property type="match status" value="1"/>
</dbReference>
<dbReference type="OrthoDB" id="4089664at2759"/>